<dbReference type="PANTHER" id="PTHR40942:SF4">
    <property type="entry name" value="CYTOCHROME C5"/>
    <property type="match status" value="1"/>
</dbReference>
<evidence type="ECO:0000313" key="10">
    <source>
        <dbReference type="Proteomes" id="UP001595840"/>
    </source>
</evidence>
<evidence type="ECO:0000256" key="7">
    <source>
        <dbReference type="SAM" id="SignalP"/>
    </source>
</evidence>
<comment type="caution">
    <text evidence="9">The sequence shown here is derived from an EMBL/GenBank/DDBJ whole genome shotgun (WGS) entry which is preliminary data.</text>
</comment>
<gene>
    <name evidence="9" type="ORF">ACFOX3_01960</name>
</gene>
<accession>A0ABV8V119</accession>
<keyword evidence="4" id="KW-0249">Electron transport</keyword>
<name>A0ABV8V119_9GAMM</name>
<keyword evidence="10" id="KW-1185">Reference proteome</keyword>
<keyword evidence="7" id="KW-0732">Signal</keyword>
<dbReference type="Proteomes" id="UP001595840">
    <property type="component" value="Unassembled WGS sequence"/>
</dbReference>
<evidence type="ECO:0000256" key="6">
    <source>
        <dbReference type="PROSITE-ProRule" id="PRU00433"/>
    </source>
</evidence>
<protein>
    <submittedName>
        <fullName evidence="9">C-type cytochrome</fullName>
    </submittedName>
</protein>
<dbReference type="PROSITE" id="PS51007">
    <property type="entry name" value="CYTC"/>
    <property type="match status" value="1"/>
</dbReference>
<evidence type="ECO:0000256" key="3">
    <source>
        <dbReference type="ARBA" id="ARBA00022723"/>
    </source>
</evidence>
<dbReference type="Gene3D" id="1.10.760.10">
    <property type="entry name" value="Cytochrome c-like domain"/>
    <property type="match status" value="1"/>
</dbReference>
<dbReference type="InterPro" id="IPR036909">
    <property type="entry name" value="Cyt_c-like_dom_sf"/>
</dbReference>
<dbReference type="PRINTS" id="PR00607">
    <property type="entry name" value="CYTCHROMECIE"/>
</dbReference>
<dbReference type="SUPFAM" id="SSF46626">
    <property type="entry name" value="Cytochrome c"/>
    <property type="match status" value="1"/>
</dbReference>
<keyword evidence="2 6" id="KW-0349">Heme</keyword>
<keyword evidence="5 6" id="KW-0408">Iron</keyword>
<organism evidence="9 10">
    <name type="scientific">Simiduia curdlanivorans</name>
    <dbReference type="NCBI Taxonomy" id="1492769"/>
    <lineage>
        <taxon>Bacteria</taxon>
        <taxon>Pseudomonadati</taxon>
        <taxon>Pseudomonadota</taxon>
        <taxon>Gammaproteobacteria</taxon>
        <taxon>Cellvibrionales</taxon>
        <taxon>Cellvibrionaceae</taxon>
        <taxon>Simiduia</taxon>
    </lineage>
</organism>
<dbReference type="InterPro" id="IPR009056">
    <property type="entry name" value="Cyt_c-like_dom"/>
</dbReference>
<evidence type="ECO:0000256" key="1">
    <source>
        <dbReference type="ARBA" id="ARBA00022448"/>
    </source>
</evidence>
<dbReference type="Pfam" id="PF13442">
    <property type="entry name" value="Cytochrome_CBB3"/>
    <property type="match status" value="1"/>
</dbReference>
<evidence type="ECO:0000313" key="9">
    <source>
        <dbReference type="EMBL" id="MFC4361045.1"/>
    </source>
</evidence>
<dbReference type="EMBL" id="JBHSCX010000003">
    <property type="protein sequence ID" value="MFC4361045.1"/>
    <property type="molecule type" value="Genomic_DNA"/>
</dbReference>
<feature type="chain" id="PRO_5047028343" evidence="7">
    <location>
        <begin position="24"/>
        <end position="137"/>
    </location>
</feature>
<dbReference type="PANTHER" id="PTHR40942">
    <property type="match status" value="1"/>
</dbReference>
<evidence type="ECO:0000259" key="8">
    <source>
        <dbReference type="PROSITE" id="PS51007"/>
    </source>
</evidence>
<keyword evidence="1" id="KW-0813">Transport</keyword>
<feature type="domain" description="Cytochrome c" evidence="8">
    <location>
        <begin position="56"/>
        <end position="136"/>
    </location>
</feature>
<evidence type="ECO:0000256" key="4">
    <source>
        <dbReference type="ARBA" id="ARBA00022982"/>
    </source>
</evidence>
<dbReference type="RefSeq" id="WP_380736120.1">
    <property type="nucleotide sequence ID" value="NZ_JAUFQG010000004.1"/>
</dbReference>
<dbReference type="InterPro" id="IPR002323">
    <property type="entry name" value="Cyt_CIE"/>
</dbReference>
<keyword evidence="3 6" id="KW-0479">Metal-binding</keyword>
<sequence length="137" mass="13885">MKKVFSLLAAAGLGLSLSMVTLADRNQEIADRIAPAGKSCLEGESCAAAPVAAVASGPRTGEQVYSTKCFTCHATGAAGAPKLGDVAAWAPRIAQGTDALYTNAIKGLNGMPAKGLCMDCSDDEIKAAVDHMVTASK</sequence>
<proteinExistence type="predicted"/>
<evidence type="ECO:0000256" key="2">
    <source>
        <dbReference type="ARBA" id="ARBA00022617"/>
    </source>
</evidence>
<reference evidence="10" key="1">
    <citation type="journal article" date="2019" name="Int. J. Syst. Evol. Microbiol.">
        <title>The Global Catalogue of Microorganisms (GCM) 10K type strain sequencing project: providing services to taxonomists for standard genome sequencing and annotation.</title>
        <authorList>
            <consortium name="The Broad Institute Genomics Platform"/>
            <consortium name="The Broad Institute Genome Sequencing Center for Infectious Disease"/>
            <person name="Wu L."/>
            <person name="Ma J."/>
        </authorList>
    </citation>
    <scope>NUCLEOTIDE SEQUENCE [LARGE SCALE GENOMIC DNA]</scope>
    <source>
        <strain evidence="10">CECT 8570</strain>
    </source>
</reference>
<feature type="signal peptide" evidence="7">
    <location>
        <begin position="1"/>
        <end position="23"/>
    </location>
</feature>
<evidence type="ECO:0000256" key="5">
    <source>
        <dbReference type="ARBA" id="ARBA00023004"/>
    </source>
</evidence>